<dbReference type="InterPro" id="IPR036388">
    <property type="entry name" value="WH-like_DNA-bd_sf"/>
</dbReference>
<dbReference type="SUPFAM" id="SSF55781">
    <property type="entry name" value="GAF domain-like"/>
    <property type="match status" value="1"/>
</dbReference>
<feature type="compositionally biased region" description="Low complexity" evidence="4">
    <location>
        <begin position="225"/>
        <end position="238"/>
    </location>
</feature>
<feature type="region of interest" description="Disordered" evidence="4">
    <location>
        <begin position="225"/>
        <end position="249"/>
    </location>
</feature>
<keyword evidence="8" id="KW-1185">Reference proteome</keyword>
<evidence type="ECO:0000313" key="8">
    <source>
        <dbReference type="Proteomes" id="UP000297535"/>
    </source>
</evidence>
<gene>
    <name evidence="7" type="ORF">EU555_22405</name>
</gene>
<dbReference type="EMBL" id="SRLB01000017">
    <property type="protein sequence ID" value="TGD96805.1"/>
    <property type="molecule type" value="Genomic_DNA"/>
</dbReference>
<dbReference type="Pfam" id="PF01614">
    <property type="entry name" value="IclR_C"/>
    <property type="match status" value="1"/>
</dbReference>
<reference evidence="7 8" key="1">
    <citation type="submission" date="2019-04" db="EMBL/GenBank/DDBJ databases">
        <authorList>
            <person name="Feng G."/>
            <person name="Zhu H."/>
        </authorList>
    </citation>
    <scope>NUCLEOTIDE SEQUENCE [LARGE SCALE GENOMIC DNA]</scope>
    <source>
        <strain evidence="7 8">6HR-1</strain>
    </source>
</reference>
<protein>
    <submittedName>
        <fullName evidence="7">Transcriptional regulator</fullName>
    </submittedName>
</protein>
<dbReference type="InterPro" id="IPR036390">
    <property type="entry name" value="WH_DNA-bd_sf"/>
</dbReference>
<evidence type="ECO:0000256" key="3">
    <source>
        <dbReference type="ARBA" id="ARBA00023163"/>
    </source>
</evidence>
<comment type="caution">
    <text evidence="7">The sequence shown here is derived from an EMBL/GenBank/DDBJ whole genome shotgun (WGS) entry which is preliminary data.</text>
</comment>
<keyword evidence="2" id="KW-0238">DNA-binding</keyword>
<evidence type="ECO:0000256" key="4">
    <source>
        <dbReference type="SAM" id="MobiDB-lite"/>
    </source>
</evidence>
<evidence type="ECO:0000259" key="5">
    <source>
        <dbReference type="PROSITE" id="PS51077"/>
    </source>
</evidence>
<sequence length="249" mass="25820">MADGRLQTLDRGLAALWILARHPRGLKIAELADALGVHRAIAYRIVATLADHGMTFRLPDNRIILGSGAIALAVHAEGNVRVLGRPIVERLAAQTGATAFLSMAQGSDCVALLSAEPPGQRLSIHYRVGSRSPLDKGAPGLALLAGRPERSDDPEAVKVARRQGYCVTRNELQDGAVGAASPIRMPRAGYPGLELSIGVVALSALDLDRAEAAIRSAAAALSDQLARGAGEAGEAARGPTASGIDPRQG</sequence>
<dbReference type="PROSITE" id="PS51078">
    <property type="entry name" value="ICLR_ED"/>
    <property type="match status" value="1"/>
</dbReference>
<feature type="domain" description="IclR-ED" evidence="6">
    <location>
        <begin position="61"/>
        <end position="227"/>
    </location>
</feature>
<dbReference type="Gene3D" id="3.30.450.40">
    <property type="match status" value="2"/>
</dbReference>
<dbReference type="InterPro" id="IPR050707">
    <property type="entry name" value="HTH_MetabolicPath_Reg"/>
</dbReference>
<dbReference type="InterPro" id="IPR005471">
    <property type="entry name" value="Tscrpt_reg_IclR_N"/>
</dbReference>
<dbReference type="InterPro" id="IPR029016">
    <property type="entry name" value="GAF-like_dom_sf"/>
</dbReference>
<evidence type="ECO:0000256" key="2">
    <source>
        <dbReference type="ARBA" id="ARBA00023125"/>
    </source>
</evidence>
<feature type="domain" description="HTH iclR-type" evidence="5">
    <location>
        <begin position="6"/>
        <end position="67"/>
    </location>
</feature>
<dbReference type="OrthoDB" id="6057486at2"/>
<dbReference type="GO" id="GO:0045892">
    <property type="term" value="P:negative regulation of DNA-templated transcription"/>
    <property type="evidence" value="ECO:0007669"/>
    <property type="project" value="TreeGrafter"/>
</dbReference>
<dbReference type="SUPFAM" id="SSF46785">
    <property type="entry name" value="Winged helix' DNA-binding domain"/>
    <property type="match status" value="1"/>
</dbReference>
<dbReference type="GO" id="GO:0003700">
    <property type="term" value="F:DNA-binding transcription factor activity"/>
    <property type="evidence" value="ECO:0007669"/>
    <property type="project" value="TreeGrafter"/>
</dbReference>
<proteinExistence type="predicted"/>
<dbReference type="PROSITE" id="PS51077">
    <property type="entry name" value="HTH_ICLR"/>
    <property type="match status" value="1"/>
</dbReference>
<accession>A0A4Z0NLS7</accession>
<dbReference type="Pfam" id="PF09339">
    <property type="entry name" value="HTH_IclR"/>
    <property type="match status" value="1"/>
</dbReference>
<dbReference type="PANTHER" id="PTHR30136:SF24">
    <property type="entry name" value="HTH-TYPE TRANSCRIPTIONAL REPRESSOR ALLR"/>
    <property type="match status" value="1"/>
</dbReference>
<dbReference type="RefSeq" id="WP_135417446.1">
    <property type="nucleotide sequence ID" value="NZ_SRLB01000017.1"/>
</dbReference>
<dbReference type="Proteomes" id="UP000297535">
    <property type="component" value="Unassembled WGS sequence"/>
</dbReference>
<dbReference type="PANTHER" id="PTHR30136">
    <property type="entry name" value="HELIX-TURN-HELIX TRANSCRIPTIONAL REGULATOR, ICLR FAMILY"/>
    <property type="match status" value="1"/>
</dbReference>
<organism evidence="7 8">
    <name type="scientific">Methylobacterium nonmethylotrophicum</name>
    <dbReference type="NCBI Taxonomy" id="1141884"/>
    <lineage>
        <taxon>Bacteria</taxon>
        <taxon>Pseudomonadati</taxon>
        <taxon>Pseudomonadota</taxon>
        <taxon>Alphaproteobacteria</taxon>
        <taxon>Hyphomicrobiales</taxon>
        <taxon>Methylobacteriaceae</taxon>
        <taxon>Methylobacterium</taxon>
    </lineage>
</organism>
<dbReference type="GO" id="GO:0003677">
    <property type="term" value="F:DNA binding"/>
    <property type="evidence" value="ECO:0007669"/>
    <property type="project" value="UniProtKB-KW"/>
</dbReference>
<dbReference type="SMART" id="SM00346">
    <property type="entry name" value="HTH_ICLR"/>
    <property type="match status" value="1"/>
</dbReference>
<dbReference type="InterPro" id="IPR014757">
    <property type="entry name" value="Tscrpt_reg_IclR_C"/>
</dbReference>
<keyword evidence="1" id="KW-0805">Transcription regulation</keyword>
<name>A0A4Z0NLS7_9HYPH</name>
<evidence type="ECO:0000313" key="7">
    <source>
        <dbReference type="EMBL" id="TGD96805.1"/>
    </source>
</evidence>
<evidence type="ECO:0000259" key="6">
    <source>
        <dbReference type="PROSITE" id="PS51078"/>
    </source>
</evidence>
<keyword evidence="3" id="KW-0804">Transcription</keyword>
<dbReference type="AlphaFoldDB" id="A0A4Z0NLS7"/>
<evidence type="ECO:0000256" key="1">
    <source>
        <dbReference type="ARBA" id="ARBA00023015"/>
    </source>
</evidence>
<dbReference type="Gene3D" id="1.10.10.10">
    <property type="entry name" value="Winged helix-like DNA-binding domain superfamily/Winged helix DNA-binding domain"/>
    <property type="match status" value="1"/>
</dbReference>